<evidence type="ECO:0000313" key="1">
    <source>
        <dbReference type="EMBL" id="AIY83123.1"/>
    </source>
</evidence>
<dbReference type="OrthoDB" id="1953676at2"/>
<organism evidence="1 2">
    <name type="scientific">Clostridium baratii str. Sullivan</name>
    <dbReference type="NCBI Taxonomy" id="1415775"/>
    <lineage>
        <taxon>Bacteria</taxon>
        <taxon>Bacillati</taxon>
        <taxon>Bacillota</taxon>
        <taxon>Clostridia</taxon>
        <taxon>Eubacteriales</taxon>
        <taxon>Clostridiaceae</taxon>
        <taxon>Clostridium</taxon>
    </lineage>
</organism>
<reference evidence="1 2" key="1">
    <citation type="journal article" date="2015" name="Infect. Genet. Evol.">
        <title>Genomic sequences of six botulinum neurotoxin-producing strains representing three clostridial species illustrate the mobility and diversity of botulinum neurotoxin genes.</title>
        <authorList>
            <person name="Smith T.J."/>
            <person name="Hill K.K."/>
            <person name="Xie G."/>
            <person name="Foley B.T."/>
            <person name="Williamson C.H."/>
            <person name="Foster J.T."/>
            <person name="Johnson S.L."/>
            <person name="Chertkov O."/>
            <person name="Teshima H."/>
            <person name="Gibbons H.S."/>
            <person name="Johnsky L.A."/>
            <person name="Karavis M.A."/>
            <person name="Smith L.A."/>
        </authorList>
    </citation>
    <scope>NUCLEOTIDE SEQUENCE [LARGE SCALE GENOMIC DNA]</scope>
    <source>
        <strain evidence="1 2">Sullivan</strain>
    </source>
</reference>
<evidence type="ECO:0000313" key="2">
    <source>
        <dbReference type="Proteomes" id="UP000030635"/>
    </source>
</evidence>
<dbReference type="AlphaFoldDB" id="A0A0A7FU62"/>
<dbReference type="KEGG" id="cbv:U729_490"/>
<dbReference type="RefSeq" id="WP_039311322.1">
    <property type="nucleotide sequence ID" value="NZ_CP006905.1"/>
</dbReference>
<proteinExistence type="predicted"/>
<keyword evidence="2" id="KW-1185">Reference proteome</keyword>
<accession>A0A0A7FU62</accession>
<dbReference type="GeneID" id="60853977"/>
<dbReference type="STRING" id="1561.NPD11_2503"/>
<dbReference type="HOGENOM" id="CLU_125409_0_0_9"/>
<dbReference type="Proteomes" id="UP000030635">
    <property type="component" value="Chromosome"/>
</dbReference>
<dbReference type="EMBL" id="CP006905">
    <property type="protein sequence ID" value="AIY83123.1"/>
    <property type="molecule type" value="Genomic_DNA"/>
</dbReference>
<name>A0A0A7FU62_9CLOT</name>
<sequence>MIQVFCNRRGSGKTKRLIQLANDHLDNVKGVSVYIDDDSRYVRQLDRKIRFVSTEDFNINNCNSLYGLLCGIISANYDIENIYIDGLLSIVSCNLEETYQLFTKLKFLSNKYRVNLFININHEEEIPEFIKHYVA</sequence>
<protein>
    <submittedName>
        <fullName evidence="1">Uncharacterized protein</fullName>
    </submittedName>
</protein>
<dbReference type="eggNOG" id="COG0593">
    <property type="taxonomic scope" value="Bacteria"/>
</dbReference>
<gene>
    <name evidence="1" type="ORF">U729_490</name>
</gene>